<dbReference type="InterPro" id="IPR023940">
    <property type="entry name" value="DHDPR_bac"/>
</dbReference>
<feature type="active site" description="Proton donor" evidence="12">
    <location>
        <position position="158"/>
    </location>
</feature>
<evidence type="ECO:0000259" key="14">
    <source>
        <dbReference type="Pfam" id="PF05173"/>
    </source>
</evidence>
<feature type="domain" description="Dihydrodipicolinate reductase C-terminal" evidence="14">
    <location>
        <begin position="128"/>
        <end position="244"/>
    </location>
</feature>
<dbReference type="Gene3D" id="3.40.50.720">
    <property type="entry name" value="NAD(P)-binding Rossmann-like Domain"/>
    <property type="match status" value="1"/>
</dbReference>
<feature type="binding site" evidence="12">
    <location>
        <position position="34"/>
    </location>
    <ligand>
        <name>NAD(+)</name>
        <dbReference type="ChEBI" id="CHEBI:57540"/>
    </ligand>
</feature>
<evidence type="ECO:0000256" key="1">
    <source>
        <dbReference type="ARBA" id="ARBA00006642"/>
    </source>
</evidence>
<keyword evidence="2 12" id="KW-0028">Amino-acid biosynthesis</keyword>
<evidence type="ECO:0000313" key="15">
    <source>
        <dbReference type="EMBL" id="PIU41783.1"/>
    </source>
</evidence>
<proteinExistence type="inferred from homology"/>
<evidence type="ECO:0000256" key="4">
    <source>
        <dbReference type="ARBA" id="ARBA00022915"/>
    </source>
</evidence>
<organism evidence="15 16">
    <name type="scientific">Candidatus Aquitaenariimonas noxiae</name>
    <dbReference type="NCBI Taxonomy" id="1974741"/>
    <lineage>
        <taxon>Bacteria</taxon>
        <taxon>Pseudomonadati</taxon>
        <taxon>Candidatus Omnitrophota</taxon>
        <taxon>Candidatus Aquitaenariimonas</taxon>
    </lineage>
</organism>
<comment type="function">
    <text evidence="12">Catalyzes the conversion of 4-hydroxy-tetrahydrodipicolinate (HTPA) to tetrahydrodipicolinate.</text>
</comment>
<dbReference type="SUPFAM" id="SSF51735">
    <property type="entry name" value="NAD(P)-binding Rossmann-fold domains"/>
    <property type="match status" value="1"/>
</dbReference>
<dbReference type="GO" id="GO:0019877">
    <property type="term" value="P:diaminopimelate biosynthetic process"/>
    <property type="evidence" value="ECO:0007669"/>
    <property type="project" value="UniProtKB-UniRule"/>
</dbReference>
<dbReference type="GO" id="GO:0005829">
    <property type="term" value="C:cytosol"/>
    <property type="evidence" value="ECO:0007669"/>
    <property type="project" value="TreeGrafter"/>
</dbReference>
<dbReference type="GO" id="GO:0050661">
    <property type="term" value="F:NADP binding"/>
    <property type="evidence" value="ECO:0007669"/>
    <property type="project" value="UniProtKB-UniRule"/>
</dbReference>
<evidence type="ECO:0000313" key="16">
    <source>
        <dbReference type="Proteomes" id="UP000230052"/>
    </source>
</evidence>
<accession>A0A2J0L101</accession>
<comment type="pathway">
    <text evidence="8 12">Amino-acid biosynthesis; L-lysine biosynthesis via DAP pathway; (S)-tetrahydrodipicolinate from L-aspartate: step 4/4.</text>
</comment>
<dbReference type="Pfam" id="PF05173">
    <property type="entry name" value="DapB_C"/>
    <property type="match status" value="1"/>
</dbReference>
<dbReference type="HAMAP" id="MF_00102">
    <property type="entry name" value="DapB"/>
    <property type="match status" value="1"/>
</dbReference>
<dbReference type="Gene3D" id="3.30.360.10">
    <property type="entry name" value="Dihydrodipicolinate Reductase, domain 2"/>
    <property type="match status" value="1"/>
</dbReference>
<feature type="binding site" evidence="12">
    <location>
        <position position="155"/>
    </location>
    <ligand>
        <name>(S)-2,3,4,5-tetrahydrodipicolinate</name>
        <dbReference type="ChEBI" id="CHEBI:16845"/>
    </ligand>
</feature>
<feature type="binding site" evidence="12">
    <location>
        <position position="35"/>
    </location>
    <ligand>
        <name>NADP(+)</name>
        <dbReference type="ChEBI" id="CHEBI:58349"/>
    </ligand>
</feature>
<feature type="binding site" evidence="12">
    <location>
        <begin position="98"/>
        <end position="100"/>
    </location>
    <ligand>
        <name>NAD(+)</name>
        <dbReference type="ChEBI" id="CHEBI:57540"/>
    </ligand>
</feature>
<evidence type="ECO:0000256" key="9">
    <source>
        <dbReference type="ARBA" id="ARBA00038983"/>
    </source>
</evidence>
<dbReference type="SUPFAM" id="SSF55347">
    <property type="entry name" value="Glyceraldehyde-3-phosphate dehydrogenase-like, C-terminal domain"/>
    <property type="match status" value="1"/>
</dbReference>
<dbReference type="GO" id="GO:0008839">
    <property type="term" value="F:4-hydroxy-tetrahydrodipicolinate reductase"/>
    <property type="evidence" value="ECO:0007669"/>
    <property type="project" value="UniProtKB-UniRule"/>
</dbReference>
<dbReference type="NCBIfam" id="TIGR00036">
    <property type="entry name" value="dapB"/>
    <property type="match status" value="1"/>
</dbReference>
<feature type="active site" description="Proton donor/acceptor" evidence="12">
    <location>
        <position position="154"/>
    </location>
</feature>
<feature type="binding site" evidence="12">
    <location>
        <begin position="122"/>
        <end position="125"/>
    </location>
    <ligand>
        <name>NAD(+)</name>
        <dbReference type="ChEBI" id="CHEBI:57540"/>
    </ligand>
</feature>
<evidence type="ECO:0000256" key="10">
    <source>
        <dbReference type="ARBA" id="ARBA00049080"/>
    </source>
</evidence>
<feature type="binding site" evidence="12">
    <location>
        <begin position="164"/>
        <end position="165"/>
    </location>
    <ligand>
        <name>(S)-2,3,4,5-tetrahydrodipicolinate</name>
        <dbReference type="ChEBI" id="CHEBI:16845"/>
    </ligand>
</feature>
<dbReference type="CDD" id="cd02274">
    <property type="entry name" value="DHDPR_N"/>
    <property type="match status" value="1"/>
</dbReference>
<evidence type="ECO:0000256" key="2">
    <source>
        <dbReference type="ARBA" id="ARBA00022605"/>
    </source>
</evidence>
<name>A0A2J0L101_9BACT</name>
<comment type="catalytic activity">
    <reaction evidence="10 12">
        <text>(S)-2,3,4,5-tetrahydrodipicolinate + NADP(+) + H2O = (2S,4S)-4-hydroxy-2,3,4,5-tetrahydrodipicolinate + NADPH + H(+)</text>
        <dbReference type="Rhea" id="RHEA:35331"/>
        <dbReference type="ChEBI" id="CHEBI:15377"/>
        <dbReference type="ChEBI" id="CHEBI:15378"/>
        <dbReference type="ChEBI" id="CHEBI:16845"/>
        <dbReference type="ChEBI" id="CHEBI:57783"/>
        <dbReference type="ChEBI" id="CHEBI:58349"/>
        <dbReference type="ChEBI" id="CHEBI:67139"/>
        <dbReference type="EC" id="1.17.1.8"/>
    </reaction>
</comment>
<dbReference type="GO" id="GO:0016726">
    <property type="term" value="F:oxidoreductase activity, acting on CH or CH2 groups, NAD or NADP as acceptor"/>
    <property type="evidence" value="ECO:0007669"/>
    <property type="project" value="UniProtKB-UniRule"/>
</dbReference>
<evidence type="ECO:0000256" key="8">
    <source>
        <dbReference type="ARBA" id="ARBA00037922"/>
    </source>
</evidence>
<reference evidence="15 16" key="1">
    <citation type="submission" date="2017-09" db="EMBL/GenBank/DDBJ databases">
        <title>Depth-based differentiation of microbial function through sediment-hosted aquifers and enrichment of novel symbionts in the deep terrestrial subsurface.</title>
        <authorList>
            <person name="Probst A.J."/>
            <person name="Ladd B."/>
            <person name="Jarett J.K."/>
            <person name="Geller-Mcgrath D.E."/>
            <person name="Sieber C.M."/>
            <person name="Emerson J.B."/>
            <person name="Anantharaman K."/>
            <person name="Thomas B.C."/>
            <person name="Malmstrom R."/>
            <person name="Stieglmeier M."/>
            <person name="Klingl A."/>
            <person name="Woyke T."/>
            <person name="Ryan C.M."/>
            <person name="Banfield J.F."/>
        </authorList>
    </citation>
    <scope>NUCLEOTIDE SEQUENCE [LARGE SCALE GENOMIC DNA]</scope>
    <source>
        <strain evidence="15">CG07_land_8_20_14_0_80_42_15</strain>
    </source>
</reference>
<evidence type="ECO:0000256" key="3">
    <source>
        <dbReference type="ARBA" id="ARBA00022857"/>
    </source>
</evidence>
<feature type="binding site" evidence="12">
    <location>
        <begin position="8"/>
        <end position="13"/>
    </location>
    <ligand>
        <name>NAD(+)</name>
        <dbReference type="ChEBI" id="CHEBI:57540"/>
    </ligand>
</feature>
<keyword evidence="7 12" id="KW-0457">Lysine biosynthesis</keyword>
<evidence type="ECO:0000256" key="11">
    <source>
        <dbReference type="ARBA" id="ARBA00049396"/>
    </source>
</evidence>
<keyword evidence="5 12" id="KW-0560">Oxidoreductase</keyword>
<evidence type="ECO:0000256" key="12">
    <source>
        <dbReference type="HAMAP-Rule" id="MF_00102"/>
    </source>
</evidence>
<dbReference type="PANTHER" id="PTHR20836">
    <property type="entry name" value="DIHYDRODIPICOLINATE REDUCTASE"/>
    <property type="match status" value="1"/>
</dbReference>
<keyword evidence="4 12" id="KW-0220">Diaminopimelate biosynthesis</keyword>
<dbReference type="GO" id="GO:0051287">
    <property type="term" value="F:NAD binding"/>
    <property type="evidence" value="ECO:0007669"/>
    <property type="project" value="UniProtKB-UniRule"/>
</dbReference>
<dbReference type="GO" id="GO:0009089">
    <property type="term" value="P:lysine biosynthetic process via diaminopimelate"/>
    <property type="evidence" value="ECO:0007669"/>
    <property type="project" value="UniProtKB-UniRule"/>
</dbReference>
<protein>
    <recommendedName>
        <fullName evidence="9 12">4-hydroxy-tetrahydrodipicolinate reductase</fullName>
        <shortName evidence="12">HTPA reductase</shortName>
        <ecNumber evidence="9 12">1.17.1.8</ecNumber>
    </recommendedName>
</protein>
<keyword evidence="3 12" id="KW-0521">NADP</keyword>
<dbReference type="AlphaFoldDB" id="A0A2J0L101"/>
<sequence>MIKLVISGCCGKMGLKILGLASEDSEFEIVGAIEKEGNPNIGKKLSEVLGAKKPDIKVSSDMEAAIRKGNVLIEFTSPEATLEHLDIVLKNKKAIVIGTTGIDDVGMKTIALASKKIPVVFSPNMSVGVNLLFQLVKEASEVLEDPKISMTEAHHKHKKDAPSGTAKKLAQIIKDVKGKCDIPIESIREGEIIGDHTVVFDAKFETISLTHHAKSRDVFASGALVAAKFIAKKGKGQFNMQDVLGLTRY</sequence>
<keyword evidence="12" id="KW-0963">Cytoplasm</keyword>
<dbReference type="PIRSF" id="PIRSF000161">
    <property type="entry name" value="DHPR"/>
    <property type="match status" value="1"/>
</dbReference>
<feature type="domain" description="Dihydrodipicolinate reductase N-terminal" evidence="13">
    <location>
        <begin position="2"/>
        <end position="125"/>
    </location>
</feature>
<dbReference type="Proteomes" id="UP000230052">
    <property type="component" value="Unassembled WGS sequence"/>
</dbReference>
<evidence type="ECO:0000256" key="5">
    <source>
        <dbReference type="ARBA" id="ARBA00023002"/>
    </source>
</evidence>
<comment type="subunit">
    <text evidence="12">Homotetramer.</text>
</comment>
<comment type="similarity">
    <text evidence="1 12">Belongs to the DapB family.</text>
</comment>
<dbReference type="PANTHER" id="PTHR20836:SF0">
    <property type="entry name" value="4-HYDROXY-TETRAHYDRODIPICOLINATE REDUCTASE 1, CHLOROPLASTIC-RELATED"/>
    <property type="match status" value="1"/>
</dbReference>
<dbReference type="Pfam" id="PF01113">
    <property type="entry name" value="DapB_N"/>
    <property type="match status" value="1"/>
</dbReference>
<keyword evidence="6 12" id="KW-0520">NAD</keyword>
<comment type="catalytic activity">
    <reaction evidence="11 12">
        <text>(S)-2,3,4,5-tetrahydrodipicolinate + NAD(+) + H2O = (2S,4S)-4-hydroxy-2,3,4,5-tetrahydrodipicolinate + NADH + H(+)</text>
        <dbReference type="Rhea" id="RHEA:35323"/>
        <dbReference type="ChEBI" id="CHEBI:15377"/>
        <dbReference type="ChEBI" id="CHEBI:15378"/>
        <dbReference type="ChEBI" id="CHEBI:16845"/>
        <dbReference type="ChEBI" id="CHEBI:57540"/>
        <dbReference type="ChEBI" id="CHEBI:57945"/>
        <dbReference type="ChEBI" id="CHEBI:67139"/>
        <dbReference type="EC" id="1.17.1.8"/>
    </reaction>
</comment>
<comment type="caution">
    <text evidence="15">The sequence shown here is derived from an EMBL/GenBank/DDBJ whole genome shotgun (WGS) entry which is preliminary data.</text>
</comment>
<dbReference type="UniPathway" id="UPA00034">
    <property type="reaction ID" value="UER00018"/>
</dbReference>
<dbReference type="InterPro" id="IPR022663">
    <property type="entry name" value="DapB_C"/>
</dbReference>
<comment type="subcellular location">
    <subcellularLocation>
        <location evidence="12">Cytoplasm</location>
    </subcellularLocation>
</comment>
<evidence type="ECO:0000259" key="13">
    <source>
        <dbReference type="Pfam" id="PF01113"/>
    </source>
</evidence>
<evidence type="ECO:0000256" key="6">
    <source>
        <dbReference type="ARBA" id="ARBA00023027"/>
    </source>
</evidence>
<evidence type="ECO:0000256" key="7">
    <source>
        <dbReference type="ARBA" id="ARBA00023154"/>
    </source>
</evidence>
<dbReference type="EC" id="1.17.1.8" evidence="9 12"/>
<dbReference type="EMBL" id="PEWV01000033">
    <property type="protein sequence ID" value="PIU41783.1"/>
    <property type="molecule type" value="Genomic_DNA"/>
</dbReference>
<gene>
    <name evidence="12 15" type="primary">dapB</name>
    <name evidence="15" type="ORF">COS99_03590</name>
</gene>
<dbReference type="InterPro" id="IPR036291">
    <property type="entry name" value="NAD(P)-bd_dom_sf"/>
</dbReference>
<dbReference type="InterPro" id="IPR000846">
    <property type="entry name" value="DapB_N"/>
</dbReference>
<comment type="caution">
    <text evidence="12">Was originally thought to be a dihydrodipicolinate reductase (DHDPR), catalyzing the conversion of dihydrodipicolinate to tetrahydrodipicolinate. However, it was shown in E.coli that the substrate of the enzymatic reaction is not dihydrodipicolinate (DHDP) but in fact (2S,4S)-4-hydroxy-2,3,4,5-tetrahydrodipicolinic acid (HTPA), the product released by the DapA-catalyzed reaction.</text>
</comment>